<feature type="domain" description="Cupin type-2" evidence="1">
    <location>
        <begin position="31"/>
        <end position="97"/>
    </location>
</feature>
<sequence>MKISPKTALEKLSEQDSPFLALFEHGSLSVEIYKPEKVDLQQPHSRDEIYVVVSGSGEFLNGDKRTSFSPGDFLFVPAGVEHRFENFTDDFATWVFFYGPEGGEKDS</sequence>
<protein>
    <submittedName>
        <fullName evidence="2">Cupin domain-containing protein</fullName>
    </submittedName>
</protein>
<dbReference type="RefSeq" id="WP_379762950.1">
    <property type="nucleotide sequence ID" value="NZ_JBHSCL010000004.1"/>
</dbReference>
<organism evidence="2 3">
    <name type="scientific">Flagellimonas marina</name>
    <dbReference type="NCBI Taxonomy" id="1775168"/>
    <lineage>
        <taxon>Bacteria</taxon>
        <taxon>Pseudomonadati</taxon>
        <taxon>Bacteroidota</taxon>
        <taxon>Flavobacteriia</taxon>
        <taxon>Flavobacteriales</taxon>
        <taxon>Flavobacteriaceae</taxon>
        <taxon>Flagellimonas</taxon>
    </lineage>
</organism>
<dbReference type="CDD" id="cd02208">
    <property type="entry name" value="cupin_RmlC-like"/>
    <property type="match status" value="1"/>
</dbReference>
<comment type="caution">
    <text evidence="2">The sequence shown here is derived from an EMBL/GenBank/DDBJ whole genome shotgun (WGS) entry which is preliminary data.</text>
</comment>
<evidence type="ECO:0000313" key="2">
    <source>
        <dbReference type="EMBL" id="MFC4219573.1"/>
    </source>
</evidence>
<evidence type="ECO:0000313" key="3">
    <source>
        <dbReference type="Proteomes" id="UP001595841"/>
    </source>
</evidence>
<reference evidence="3" key="1">
    <citation type="journal article" date="2019" name="Int. J. Syst. Evol. Microbiol.">
        <title>The Global Catalogue of Microorganisms (GCM) 10K type strain sequencing project: providing services to taxonomists for standard genome sequencing and annotation.</title>
        <authorList>
            <consortium name="The Broad Institute Genomics Platform"/>
            <consortium name="The Broad Institute Genome Sequencing Center for Infectious Disease"/>
            <person name="Wu L."/>
            <person name="Ma J."/>
        </authorList>
    </citation>
    <scope>NUCLEOTIDE SEQUENCE [LARGE SCALE GENOMIC DNA]</scope>
    <source>
        <strain evidence="3">CGMCC 1.15774</strain>
    </source>
</reference>
<gene>
    <name evidence="2" type="ORF">ACFOWS_05495</name>
</gene>
<dbReference type="Pfam" id="PF07883">
    <property type="entry name" value="Cupin_2"/>
    <property type="match status" value="1"/>
</dbReference>
<keyword evidence="3" id="KW-1185">Reference proteome</keyword>
<proteinExistence type="predicted"/>
<dbReference type="InterPro" id="IPR011051">
    <property type="entry name" value="RmlC_Cupin_sf"/>
</dbReference>
<accession>A0ABV8PHS2</accession>
<dbReference type="SUPFAM" id="SSF51182">
    <property type="entry name" value="RmlC-like cupins"/>
    <property type="match status" value="1"/>
</dbReference>
<dbReference type="Gene3D" id="2.60.120.10">
    <property type="entry name" value="Jelly Rolls"/>
    <property type="match status" value="1"/>
</dbReference>
<evidence type="ECO:0000259" key="1">
    <source>
        <dbReference type="Pfam" id="PF07883"/>
    </source>
</evidence>
<dbReference type="InterPro" id="IPR013096">
    <property type="entry name" value="Cupin_2"/>
</dbReference>
<dbReference type="Proteomes" id="UP001595841">
    <property type="component" value="Unassembled WGS sequence"/>
</dbReference>
<dbReference type="InterPro" id="IPR014710">
    <property type="entry name" value="RmlC-like_jellyroll"/>
</dbReference>
<name>A0ABV8PHS2_9FLAO</name>
<dbReference type="EMBL" id="JBHSCL010000004">
    <property type="protein sequence ID" value="MFC4219573.1"/>
    <property type="molecule type" value="Genomic_DNA"/>
</dbReference>